<feature type="transmembrane region" description="Helical" evidence="1">
    <location>
        <begin position="46"/>
        <end position="65"/>
    </location>
</feature>
<protein>
    <submittedName>
        <fullName evidence="2">Uncharacterized protein</fullName>
    </submittedName>
</protein>
<evidence type="ECO:0000256" key="1">
    <source>
        <dbReference type="SAM" id="Phobius"/>
    </source>
</evidence>
<name>A0A382YW00_9ZZZZ</name>
<reference evidence="2" key="1">
    <citation type="submission" date="2018-05" db="EMBL/GenBank/DDBJ databases">
        <authorList>
            <person name="Lanie J.A."/>
            <person name="Ng W.-L."/>
            <person name="Kazmierczak K.M."/>
            <person name="Andrzejewski T.M."/>
            <person name="Davidsen T.M."/>
            <person name="Wayne K.J."/>
            <person name="Tettelin H."/>
            <person name="Glass J.I."/>
            <person name="Rusch D."/>
            <person name="Podicherti R."/>
            <person name="Tsui H.-C.T."/>
            <person name="Winkler M.E."/>
        </authorList>
    </citation>
    <scope>NUCLEOTIDE SEQUENCE</scope>
</reference>
<keyword evidence="1" id="KW-0812">Transmembrane</keyword>
<organism evidence="2">
    <name type="scientific">marine metagenome</name>
    <dbReference type="NCBI Taxonomy" id="408172"/>
    <lineage>
        <taxon>unclassified sequences</taxon>
        <taxon>metagenomes</taxon>
        <taxon>ecological metagenomes</taxon>
    </lineage>
</organism>
<dbReference type="EMBL" id="UINC01178955">
    <property type="protein sequence ID" value="SVD87394.1"/>
    <property type="molecule type" value="Genomic_DNA"/>
</dbReference>
<gene>
    <name evidence="2" type="ORF">METZ01_LOCUS440248</name>
</gene>
<feature type="non-terminal residue" evidence="2">
    <location>
        <position position="1"/>
    </location>
</feature>
<accession>A0A382YW00</accession>
<evidence type="ECO:0000313" key="2">
    <source>
        <dbReference type="EMBL" id="SVD87394.1"/>
    </source>
</evidence>
<keyword evidence="1" id="KW-1133">Transmembrane helix</keyword>
<feature type="non-terminal residue" evidence="2">
    <location>
        <position position="261"/>
    </location>
</feature>
<dbReference type="AlphaFoldDB" id="A0A382YW00"/>
<feature type="transmembrane region" description="Helical" evidence="1">
    <location>
        <begin position="96"/>
        <end position="116"/>
    </location>
</feature>
<keyword evidence="1" id="KW-0472">Membrane</keyword>
<sequence>SYSWMSVMIFTLAFLIIHQATKSKWWTIFLSALIASIGPVMDTDPLIMGSIYFFIGGLISGYLLYNHGIIAFSSFIISSLLINEVIPLLYTNEPYTIITGTILIMLLLSPLIYGMLHYLKFQKTTNLDHLLNSAQKLPEITTSKPIIPKLELLTNKKWPLLLLLGGLLCLLIPNNNELKDLFKFDISRSQAIESAKKTLKNDYGADLSDHEVSTNSWDDFNWRNWQNSFPPFHFYMNKRSTPLGYLKQTIGRKGIFELEEK</sequence>
<feature type="transmembrane region" description="Helical" evidence="1">
    <location>
        <begin position="72"/>
        <end position="90"/>
    </location>
</feature>
<proteinExistence type="predicted"/>